<dbReference type="EMBL" id="FOWE01000002">
    <property type="protein sequence ID" value="SFN98618.1"/>
    <property type="molecule type" value="Genomic_DNA"/>
</dbReference>
<feature type="transmembrane region" description="Helical" evidence="2">
    <location>
        <begin position="515"/>
        <end position="534"/>
    </location>
</feature>
<protein>
    <submittedName>
        <fullName evidence="3">Capsular polysaccharide biosynthesis protein</fullName>
    </submittedName>
</protein>
<keyword evidence="2" id="KW-0812">Transmembrane</keyword>
<dbReference type="PANTHER" id="PTHR32309:SF13">
    <property type="entry name" value="FERRIC ENTEROBACTIN TRANSPORT PROTEIN FEPE"/>
    <property type="match status" value="1"/>
</dbReference>
<feature type="transmembrane region" description="Helical" evidence="2">
    <location>
        <begin position="732"/>
        <end position="751"/>
    </location>
</feature>
<feature type="transmembrane region" description="Helical" evidence="2">
    <location>
        <begin position="431"/>
        <end position="451"/>
    </location>
</feature>
<organism evidence="3 4">
    <name type="scientific">Geodermatophilus obscurus</name>
    <dbReference type="NCBI Taxonomy" id="1861"/>
    <lineage>
        <taxon>Bacteria</taxon>
        <taxon>Bacillati</taxon>
        <taxon>Actinomycetota</taxon>
        <taxon>Actinomycetes</taxon>
        <taxon>Geodermatophilales</taxon>
        <taxon>Geodermatophilaceae</taxon>
        <taxon>Geodermatophilus</taxon>
    </lineage>
</organism>
<evidence type="ECO:0000256" key="2">
    <source>
        <dbReference type="SAM" id="Phobius"/>
    </source>
</evidence>
<gene>
    <name evidence="3" type="ORF">SAMN05660359_00784</name>
</gene>
<reference evidence="4" key="1">
    <citation type="submission" date="2016-10" db="EMBL/GenBank/DDBJ databases">
        <authorList>
            <person name="Varghese N."/>
            <person name="Submissions S."/>
        </authorList>
    </citation>
    <scope>NUCLEOTIDE SEQUENCE [LARGE SCALE GENOMIC DNA]</scope>
    <source>
        <strain evidence="4">DSM 43161</strain>
    </source>
</reference>
<dbReference type="AlphaFoldDB" id="A0A1I5DHE1"/>
<feature type="transmembrane region" description="Helical" evidence="2">
    <location>
        <begin position="408"/>
        <end position="425"/>
    </location>
</feature>
<evidence type="ECO:0000313" key="3">
    <source>
        <dbReference type="EMBL" id="SFN98618.1"/>
    </source>
</evidence>
<feature type="transmembrane region" description="Helical" evidence="2">
    <location>
        <begin position="763"/>
        <end position="781"/>
    </location>
</feature>
<feature type="compositionally biased region" description="Low complexity" evidence="1">
    <location>
        <begin position="807"/>
        <end position="822"/>
    </location>
</feature>
<dbReference type="GO" id="GO:0005886">
    <property type="term" value="C:plasma membrane"/>
    <property type="evidence" value="ECO:0007669"/>
    <property type="project" value="TreeGrafter"/>
</dbReference>
<dbReference type="Proteomes" id="UP000183642">
    <property type="component" value="Unassembled WGS sequence"/>
</dbReference>
<keyword evidence="4" id="KW-1185">Reference proteome</keyword>
<feature type="transmembrane region" description="Helical" evidence="2">
    <location>
        <begin position="614"/>
        <end position="631"/>
    </location>
</feature>
<feature type="transmembrane region" description="Helical" evidence="2">
    <location>
        <begin position="458"/>
        <end position="477"/>
    </location>
</feature>
<sequence>MTAGHEEGYVELRDYARAVAGRWVGVVAAAAAGLLVGSTVGLLTPDAFESRVSLYVDAAVVAGPQDPSSAAAVRTTVLPSVAALATSSTVLTRVGAGLGLGESPSELADGLEVVVEEDVSVLRVTATRPTPAEASAVARAVGAEVVRRAATLFAGSDGPQLRVTPVRDATPPVAADRPTVLLAALGALAGAGAAGLAAGLAELARPRVRGRADVARVTGAPVLGLLPAAVPRHGRRSSARRPASLPQRAEEVARLRLALRSAVPARATATAPTTAPVTAPVTPSATDRAPRVALLGAATTTTELAAELVTTGPAVVAVDSPDQLLAAGPLDGVVVVADGRRTTLAELAASTSAADASGVPLAGVVVDGLLPPRAGLRTALRAAARGHATWRLDGRPGAAATVGAGHRASGATTGVAVLAVAMTGFTRPLPMGLVTGLVAAVALLPLWLPVVRRTRGPVPLLALAAVGVLSGALLAWAHSADHGFVLNGASVRTSTVLAAVGGVGVLLWARTVLPVPVLGVAFGLGMLATGLLGAPGTDNLWKFQLSAPLMVIALALAVRRGRPLPTLAVLGVLALLNVTNDARSAFGFCVVAGALVLWQQRPGRPGPAPGPRRWLVLPVLAALAAAGYWVLTRLMLAGALGAEIQERTAVQIAQTGSLILGGRPEWATTWALAQTHPLGFGLGIVPDSRDVLVGKAGIAVTNIPTAESYVQNYLLQGGVELHSILADLWADLGPAGVLLGLLMGALVVTGFAEQARRRTASGLVCLLLPMALWGLLFGPIASNTDTLVLALGLLLLPRRPAEDDDSPGAGPLPARRPLGAAA</sequence>
<dbReference type="PANTHER" id="PTHR32309">
    <property type="entry name" value="TYROSINE-PROTEIN KINASE"/>
    <property type="match status" value="1"/>
</dbReference>
<evidence type="ECO:0000313" key="4">
    <source>
        <dbReference type="Proteomes" id="UP000183642"/>
    </source>
</evidence>
<keyword evidence="2" id="KW-1133">Transmembrane helix</keyword>
<proteinExistence type="predicted"/>
<accession>A0A1I5DHE1</accession>
<feature type="region of interest" description="Disordered" evidence="1">
    <location>
        <begin position="801"/>
        <end position="822"/>
    </location>
</feature>
<evidence type="ECO:0000256" key="1">
    <source>
        <dbReference type="SAM" id="MobiDB-lite"/>
    </source>
</evidence>
<dbReference type="GO" id="GO:0004713">
    <property type="term" value="F:protein tyrosine kinase activity"/>
    <property type="evidence" value="ECO:0007669"/>
    <property type="project" value="TreeGrafter"/>
</dbReference>
<keyword evidence="2" id="KW-0472">Membrane</keyword>
<name>A0A1I5DHE1_9ACTN</name>
<dbReference type="InterPro" id="IPR050445">
    <property type="entry name" value="Bact_polysacc_biosynth/exp"/>
</dbReference>
<feature type="transmembrane region" description="Helical" evidence="2">
    <location>
        <begin position="180"/>
        <end position="201"/>
    </location>
</feature>
<feature type="transmembrane region" description="Helical" evidence="2">
    <location>
        <begin position="23"/>
        <end position="44"/>
    </location>
</feature>